<dbReference type="InterPro" id="IPR000843">
    <property type="entry name" value="HTH_LacI"/>
</dbReference>
<dbReference type="CDD" id="cd06267">
    <property type="entry name" value="PBP1_LacI_sugar_binding-like"/>
    <property type="match status" value="1"/>
</dbReference>
<keyword evidence="7" id="KW-1185">Reference proteome</keyword>
<accession>A0A941EYV8</accession>
<dbReference type="GO" id="GO:0003700">
    <property type="term" value="F:DNA-binding transcription factor activity"/>
    <property type="evidence" value="ECO:0007669"/>
    <property type="project" value="TreeGrafter"/>
</dbReference>
<evidence type="ECO:0000256" key="1">
    <source>
        <dbReference type="ARBA" id="ARBA00023015"/>
    </source>
</evidence>
<dbReference type="PANTHER" id="PTHR30146">
    <property type="entry name" value="LACI-RELATED TRANSCRIPTIONAL REPRESSOR"/>
    <property type="match status" value="1"/>
</dbReference>
<dbReference type="SUPFAM" id="SSF53822">
    <property type="entry name" value="Periplasmic binding protein-like I"/>
    <property type="match status" value="1"/>
</dbReference>
<feature type="non-terminal residue" evidence="6">
    <location>
        <position position="223"/>
    </location>
</feature>
<name>A0A941EYV8_9ACTN</name>
<dbReference type="InterPro" id="IPR028082">
    <property type="entry name" value="Peripla_BP_I"/>
</dbReference>
<dbReference type="GO" id="GO:0000976">
    <property type="term" value="F:transcription cis-regulatory region binding"/>
    <property type="evidence" value="ECO:0007669"/>
    <property type="project" value="TreeGrafter"/>
</dbReference>
<evidence type="ECO:0000259" key="5">
    <source>
        <dbReference type="PROSITE" id="PS50943"/>
    </source>
</evidence>
<dbReference type="Pfam" id="PF00356">
    <property type="entry name" value="LacI"/>
    <property type="match status" value="1"/>
</dbReference>
<evidence type="ECO:0000256" key="2">
    <source>
        <dbReference type="ARBA" id="ARBA00023125"/>
    </source>
</evidence>
<organism evidence="6 7">
    <name type="scientific">Actinospica durhamensis</name>
    <dbReference type="NCBI Taxonomy" id="1508375"/>
    <lineage>
        <taxon>Bacteria</taxon>
        <taxon>Bacillati</taxon>
        <taxon>Actinomycetota</taxon>
        <taxon>Actinomycetes</taxon>
        <taxon>Catenulisporales</taxon>
        <taxon>Actinospicaceae</taxon>
        <taxon>Actinospica</taxon>
    </lineage>
</organism>
<dbReference type="PROSITE" id="PS50932">
    <property type="entry name" value="HTH_LACI_2"/>
    <property type="match status" value="1"/>
</dbReference>
<dbReference type="InterPro" id="IPR001761">
    <property type="entry name" value="Peripla_BP/Lac1_sug-bd_dom"/>
</dbReference>
<dbReference type="PANTHER" id="PTHR30146:SF109">
    <property type="entry name" value="HTH-TYPE TRANSCRIPTIONAL REGULATOR GALS"/>
    <property type="match status" value="1"/>
</dbReference>
<dbReference type="PROSITE" id="PS00356">
    <property type="entry name" value="HTH_LACI_1"/>
    <property type="match status" value="1"/>
</dbReference>
<dbReference type="InterPro" id="IPR001387">
    <property type="entry name" value="Cro/C1-type_HTH"/>
</dbReference>
<dbReference type="Gene3D" id="3.40.50.2300">
    <property type="match status" value="2"/>
</dbReference>
<dbReference type="SMART" id="SM00354">
    <property type="entry name" value="HTH_LACI"/>
    <property type="match status" value="1"/>
</dbReference>
<protein>
    <submittedName>
        <fullName evidence="6">LacI family DNA-binding transcriptional regulator</fullName>
    </submittedName>
</protein>
<feature type="domain" description="HTH cro/C1-type" evidence="5">
    <location>
        <begin position="5"/>
        <end position="49"/>
    </location>
</feature>
<sequence length="223" mass="23976">MGEPTLHDVAERAGVSIKTVSNVLRGVTAKASAATAARIYAAIEELNYRPNLSARRLRTGHSDVIALAVPDLRNPYFAELSAAMITAAREAGFTLLIEETGGDSELELAAAEGLYDPMIEGVILSPLGIGPAKLASRTRGLPVVLLGERDYPGDDHVLFDNVEASYRMTAHLLEQGYRRIGVIGRQEDPAHATAVKRLHGYRSALREAGIRYTRHLAPTVPGA</sequence>
<reference evidence="6" key="1">
    <citation type="submission" date="2021-04" db="EMBL/GenBank/DDBJ databases">
        <title>Genome based classification of Actinospica acidithermotolerans sp. nov., an actinobacterium isolated from an Indonesian hot spring.</title>
        <authorList>
            <person name="Kusuma A.B."/>
            <person name="Putra K.E."/>
            <person name="Nafisah S."/>
            <person name="Loh J."/>
            <person name="Nouioui I."/>
            <person name="Goodfellow M."/>
        </authorList>
    </citation>
    <scope>NUCLEOTIDE SEQUENCE</scope>
    <source>
        <strain evidence="6">CSCA 57</strain>
    </source>
</reference>
<keyword evidence="2 6" id="KW-0238">DNA-binding</keyword>
<dbReference type="Pfam" id="PF00532">
    <property type="entry name" value="Peripla_BP_1"/>
    <property type="match status" value="1"/>
</dbReference>
<evidence type="ECO:0000313" key="6">
    <source>
        <dbReference type="EMBL" id="MBR7838957.1"/>
    </source>
</evidence>
<dbReference type="Gene3D" id="1.10.260.40">
    <property type="entry name" value="lambda repressor-like DNA-binding domains"/>
    <property type="match status" value="1"/>
</dbReference>
<dbReference type="InterPro" id="IPR010982">
    <property type="entry name" value="Lambda_DNA-bd_dom_sf"/>
</dbReference>
<comment type="caution">
    <text evidence="6">The sequence shown here is derived from an EMBL/GenBank/DDBJ whole genome shotgun (WGS) entry which is preliminary data.</text>
</comment>
<feature type="domain" description="HTH lacI-type" evidence="4">
    <location>
        <begin position="4"/>
        <end position="59"/>
    </location>
</feature>
<dbReference type="AlphaFoldDB" id="A0A941EYV8"/>
<dbReference type="CDD" id="cd01392">
    <property type="entry name" value="HTH_LacI"/>
    <property type="match status" value="1"/>
</dbReference>
<evidence type="ECO:0000259" key="4">
    <source>
        <dbReference type="PROSITE" id="PS50932"/>
    </source>
</evidence>
<evidence type="ECO:0000256" key="3">
    <source>
        <dbReference type="ARBA" id="ARBA00023163"/>
    </source>
</evidence>
<gene>
    <name evidence="6" type="ORF">KDL01_37160</name>
</gene>
<keyword evidence="1" id="KW-0805">Transcription regulation</keyword>
<dbReference type="Proteomes" id="UP000675781">
    <property type="component" value="Unassembled WGS sequence"/>
</dbReference>
<dbReference type="PROSITE" id="PS50943">
    <property type="entry name" value="HTH_CROC1"/>
    <property type="match status" value="1"/>
</dbReference>
<dbReference type="SUPFAM" id="SSF47413">
    <property type="entry name" value="lambda repressor-like DNA-binding domains"/>
    <property type="match status" value="1"/>
</dbReference>
<proteinExistence type="predicted"/>
<dbReference type="RefSeq" id="WP_212533404.1">
    <property type="nucleotide sequence ID" value="NZ_JAGSOG010000355.1"/>
</dbReference>
<dbReference type="EMBL" id="JAGSOG010000355">
    <property type="protein sequence ID" value="MBR7838957.1"/>
    <property type="molecule type" value="Genomic_DNA"/>
</dbReference>
<evidence type="ECO:0000313" key="7">
    <source>
        <dbReference type="Proteomes" id="UP000675781"/>
    </source>
</evidence>
<keyword evidence="3" id="KW-0804">Transcription</keyword>